<dbReference type="eggNOG" id="ENOG5034BAM">
    <property type="taxonomic scope" value="Bacteria"/>
</dbReference>
<keyword evidence="1" id="KW-0472">Membrane</keyword>
<feature type="transmembrane region" description="Helical" evidence="1">
    <location>
        <begin position="6"/>
        <end position="27"/>
    </location>
</feature>
<evidence type="ECO:0008006" key="4">
    <source>
        <dbReference type="Google" id="ProtNLM"/>
    </source>
</evidence>
<accession>D2SC56</accession>
<dbReference type="Pfam" id="PF15956">
    <property type="entry name" value="DUF4760"/>
    <property type="match status" value="1"/>
</dbReference>
<dbReference type="EMBL" id="CP001867">
    <property type="protein sequence ID" value="ADB74224.1"/>
    <property type="molecule type" value="Genomic_DNA"/>
</dbReference>
<organism evidence="2 3">
    <name type="scientific">Geodermatophilus obscurus (strain ATCC 25078 / DSM 43160 / JCM 3152 / CCUG 61914 / KCC A-0152 / KCTC 9177 / NBRC 13315 / NRRL B-3577 / G-20)</name>
    <dbReference type="NCBI Taxonomy" id="526225"/>
    <lineage>
        <taxon>Bacteria</taxon>
        <taxon>Bacillati</taxon>
        <taxon>Actinomycetota</taxon>
        <taxon>Actinomycetes</taxon>
        <taxon>Geodermatophilales</taxon>
        <taxon>Geodermatophilaceae</taxon>
        <taxon>Geodermatophilus</taxon>
    </lineage>
</organism>
<evidence type="ECO:0000313" key="2">
    <source>
        <dbReference type="EMBL" id="ADB74224.1"/>
    </source>
</evidence>
<dbReference type="AlphaFoldDB" id="D2SC56"/>
<keyword evidence="3" id="KW-1185">Reference proteome</keyword>
<keyword evidence="1" id="KW-0812">Transmembrane</keyword>
<reference evidence="3" key="2">
    <citation type="submission" date="2010-01" db="EMBL/GenBank/DDBJ databases">
        <title>The complete genome of Geodermatophilus obscurus DSM 43160.</title>
        <authorList>
            <consortium name="US DOE Joint Genome Institute (JGI-PGF)"/>
            <person name="Lucas S."/>
            <person name="Copeland A."/>
            <person name="Lapidus A."/>
            <person name="Glavina del Rio T."/>
            <person name="Dalin E."/>
            <person name="Tice H."/>
            <person name="Bruce D."/>
            <person name="Goodwin L."/>
            <person name="Pitluck S."/>
            <person name="Kyrpides N."/>
            <person name="Mavromatis K."/>
            <person name="Ivanova N."/>
            <person name="Munk A.C."/>
            <person name="Brettin T."/>
            <person name="Detter J.C."/>
            <person name="Han C."/>
            <person name="Larimer F."/>
            <person name="Land M."/>
            <person name="Hauser L."/>
            <person name="Markowitz V."/>
            <person name="Cheng J.-F."/>
            <person name="Hugenholtz P."/>
            <person name="Woyke T."/>
            <person name="Wu D."/>
            <person name="Jando M."/>
            <person name="Schneider S."/>
            <person name="Klenk H.-P."/>
            <person name="Eisen J.A."/>
        </authorList>
    </citation>
    <scope>NUCLEOTIDE SEQUENCE [LARGE SCALE GENOMIC DNA]</scope>
    <source>
        <strain evidence="3">ATCC 25078 / DSM 43160 / JCM 3152 / KCC A-0152 / KCTC 9177 / NBRC 13315 / NRRL B-3577 / G-20</strain>
    </source>
</reference>
<evidence type="ECO:0000256" key="1">
    <source>
        <dbReference type="SAM" id="Phobius"/>
    </source>
</evidence>
<proteinExistence type="predicted"/>
<dbReference type="HOGENOM" id="CLU_123724_0_0_11"/>
<dbReference type="Proteomes" id="UP000001382">
    <property type="component" value="Chromosome"/>
</dbReference>
<reference evidence="2 3" key="1">
    <citation type="journal article" date="2010" name="Stand. Genomic Sci.">
        <title>Complete genome sequence of Geodermatophilus obscurus type strain (G-20).</title>
        <authorList>
            <person name="Ivanova N."/>
            <person name="Sikorski J."/>
            <person name="Jando M."/>
            <person name="Munk C."/>
            <person name="Lapidus A."/>
            <person name="Glavina Del Rio T."/>
            <person name="Copeland A."/>
            <person name="Tice H."/>
            <person name="Cheng J.-F."/>
            <person name="Lucas S."/>
            <person name="Chen F."/>
            <person name="Nolan M."/>
            <person name="Bruce D."/>
            <person name="Goodwin L."/>
            <person name="Pitluck S."/>
            <person name="Mavromatis K."/>
            <person name="Mikhailova N."/>
            <person name="Pati A."/>
            <person name="Chen A."/>
            <person name="Palaniappan K."/>
            <person name="Land M."/>
            <person name="Hauser L."/>
            <person name="Chang Y.-J."/>
            <person name="Jeffries C.D."/>
            <person name="Meincke L."/>
            <person name="Brettin T."/>
            <person name="Detter J.C."/>
            <person name="Detter J.C."/>
            <person name="Rohde M."/>
            <person name="Goeker M."/>
            <person name="Bristow J."/>
            <person name="Eisen J.A."/>
            <person name="Markowitz V."/>
            <person name="Hugenholtz P."/>
            <person name="Kyrpides N.C."/>
            <person name="Klenk H.-P."/>
        </authorList>
    </citation>
    <scope>NUCLEOTIDE SEQUENCE [LARGE SCALE GENOMIC DNA]</scope>
    <source>
        <strain evidence="3">ATCC 25078 / DSM 43160 / JCM 3152 / KCC A-0152 / KCTC 9177 / NBRC 13315 / NRRL B-3577 / G-20</strain>
    </source>
</reference>
<gene>
    <name evidence="2" type="ordered locus">Gobs_1495</name>
</gene>
<keyword evidence="1" id="KW-1133">Transmembrane helix</keyword>
<name>D2SC56_GEOOG</name>
<evidence type="ECO:0000313" key="3">
    <source>
        <dbReference type="Proteomes" id="UP000001382"/>
    </source>
</evidence>
<dbReference type="InterPro" id="IPR031876">
    <property type="entry name" value="DUF4760"/>
</dbReference>
<dbReference type="KEGG" id="gob:Gobs_1495"/>
<sequence length="187" mass="20939">MNTSLPISVVAVVVSFAALISSIFLGIRQQRMSRQAYHVSAFLQLMSEFRDPAFHDDYNYVVSRLAKEHSSELGVFDLPDPARTAVIKIAYFFQNAVTFVAFGLLDERKVIAFLHVRLYSVWEAIAEYVEVERKRNATVGRYWLSRLETYAAAARSITADEALKQGFVAVKARGPDSGGGDPVKERT</sequence>
<protein>
    <recommendedName>
        <fullName evidence="4">DUF4760 domain-containing protein</fullName>
    </recommendedName>
</protein>